<evidence type="ECO:0000313" key="2">
    <source>
        <dbReference type="EMBL" id="MWR39868.1"/>
    </source>
</evidence>
<evidence type="ECO:0000259" key="1">
    <source>
        <dbReference type="Pfam" id="PF18864"/>
    </source>
</evidence>
<reference evidence="2 3" key="1">
    <citation type="submission" date="2019-12" db="EMBL/GenBank/DDBJ databases">
        <title>Enteriobacteria Tanzani isolates_8377-8380.</title>
        <authorList>
            <person name="Subbiah M."/>
            <person name="Call D."/>
        </authorList>
    </citation>
    <scope>NUCLEOTIDE SEQUENCE [LARGE SCALE GENOMIC DNA]</scope>
    <source>
        <strain evidence="2 3">8379wE2</strain>
    </source>
</reference>
<dbReference type="Proteomes" id="UP000460875">
    <property type="component" value="Unassembled WGS sequence"/>
</dbReference>
<name>A0A8T5ZGT3_ECOLX</name>
<sequence length="305" mass="33987">MNQLQEIIQILSSGDEGTTNALMKTKILLFSIGKKELAAWVNHEIDGYPDSVPLPDYRFVGTRILADLNNSVRLYRAFPLPIGYLSDDDYEDATRSEVRLSISQIENLVTNAGDSQTLQQPIPLDYALVKYCKGIDKGYELTRCYKEIPLHNFTSILTQVRSRLLDFILELSDQVSEISDEKNMKEKLKNIDTSSLFRNSIFGDNTVINFGNENSFSVNNNIVKNDITSLKEYLSAQGFPKSDVDDLEIAIDEDGPIANKRGDYGQSVSKWLANIANKAAHGTLGIGIAAATQAATEALKKYYNL</sequence>
<dbReference type="RefSeq" id="WP_134900986.1">
    <property type="nucleotide sequence ID" value="NZ_JAFELN010000035.1"/>
</dbReference>
<dbReference type="InterPro" id="IPR041304">
    <property type="entry name" value="AbiTii"/>
</dbReference>
<dbReference type="AlphaFoldDB" id="A0A8T5ZGT3"/>
<gene>
    <name evidence="2" type="ORF">GP975_17775</name>
</gene>
<proteinExistence type="predicted"/>
<feature type="domain" description="AbiTii" evidence="1">
    <location>
        <begin position="4"/>
        <end position="191"/>
    </location>
</feature>
<dbReference type="EMBL" id="WTQT01000465">
    <property type="protein sequence ID" value="MWR39868.1"/>
    <property type="molecule type" value="Genomic_DNA"/>
</dbReference>
<dbReference type="Pfam" id="PF18864">
    <property type="entry name" value="AbiTii"/>
    <property type="match status" value="1"/>
</dbReference>
<evidence type="ECO:0000313" key="3">
    <source>
        <dbReference type="Proteomes" id="UP000460875"/>
    </source>
</evidence>
<accession>A0A8T5ZGT3</accession>
<organism evidence="2 3">
    <name type="scientific">Escherichia coli</name>
    <dbReference type="NCBI Taxonomy" id="562"/>
    <lineage>
        <taxon>Bacteria</taxon>
        <taxon>Pseudomonadati</taxon>
        <taxon>Pseudomonadota</taxon>
        <taxon>Gammaproteobacteria</taxon>
        <taxon>Enterobacterales</taxon>
        <taxon>Enterobacteriaceae</taxon>
        <taxon>Escherichia</taxon>
    </lineage>
</organism>
<comment type="caution">
    <text evidence="2">The sequence shown here is derived from an EMBL/GenBank/DDBJ whole genome shotgun (WGS) entry which is preliminary data.</text>
</comment>
<protein>
    <recommendedName>
        <fullName evidence="1">AbiTii domain-containing protein</fullName>
    </recommendedName>
</protein>